<dbReference type="EMBL" id="KE361631">
    <property type="protein sequence ID" value="EPQ29252.1"/>
    <property type="molecule type" value="Genomic_DNA"/>
</dbReference>
<dbReference type="AlphaFoldDB" id="A0A061H8N0"/>
<evidence type="ECO:0000256" key="1">
    <source>
        <dbReference type="ARBA" id="ARBA00004225"/>
    </source>
</evidence>
<sequence length="295" mass="32066">MAISQSQKDVLSGTTGGIAQVLVGQPLDILKVRLQTSPPGTYTGMLDCAARIVKNEGPLAFYKGTLTPLLGVGACVSIQFGVVASLKRHFAASNLAAGRGQRLSNSQFYLAGAAAGLANSFVAGPVEHVRIRLQTQPSPPLYRGPLDVVRQSLSSSGLFRGLYRGQFATFAREAHGMGMYFLTYEYLVQRYLDSHRLARNDLPNSYAMFAGAMAGYGLWLTAYPFDVVKSRMQTDALSLDKRRFKGTLDCVAQIWKEAGARGFFRGLIPTLVRSPFANAATFVAVEWAARNLDRI</sequence>
<accession>A0A061H8N0</accession>
<dbReference type="Pfam" id="PF00153">
    <property type="entry name" value="Mito_carr"/>
    <property type="match status" value="3"/>
</dbReference>
<evidence type="ECO:0000256" key="5">
    <source>
        <dbReference type="ARBA" id="ARBA00022737"/>
    </source>
</evidence>
<feature type="repeat" description="Solcar" evidence="9">
    <location>
        <begin position="202"/>
        <end position="291"/>
    </location>
</feature>
<dbReference type="HOGENOM" id="CLU_015166_16_2_1"/>
<evidence type="ECO:0000256" key="2">
    <source>
        <dbReference type="ARBA" id="ARBA00006375"/>
    </source>
</evidence>
<dbReference type="GO" id="GO:0031966">
    <property type="term" value="C:mitochondrial membrane"/>
    <property type="evidence" value="ECO:0007669"/>
    <property type="project" value="UniProtKB-SubCell"/>
</dbReference>
<dbReference type="InterPro" id="IPR023395">
    <property type="entry name" value="MCP_dom_sf"/>
</dbReference>
<evidence type="ECO:0000256" key="9">
    <source>
        <dbReference type="PROSITE-ProRule" id="PRU00282"/>
    </source>
</evidence>
<dbReference type="Proteomes" id="UP000053664">
    <property type="component" value="Unassembled WGS sequence"/>
</dbReference>
<dbReference type="Gene3D" id="1.50.40.10">
    <property type="entry name" value="Mitochondrial carrier domain"/>
    <property type="match status" value="1"/>
</dbReference>
<organism evidence="11 12">
    <name type="scientific">Pseudozyma flocculosa PF-1</name>
    <dbReference type="NCBI Taxonomy" id="1277687"/>
    <lineage>
        <taxon>Eukaryota</taxon>
        <taxon>Fungi</taxon>
        <taxon>Dikarya</taxon>
        <taxon>Basidiomycota</taxon>
        <taxon>Ustilaginomycotina</taxon>
        <taxon>Ustilaginomycetes</taxon>
        <taxon>Ustilaginales</taxon>
        <taxon>Ustilaginaceae</taxon>
        <taxon>Pseudozyma</taxon>
    </lineage>
</organism>
<dbReference type="PROSITE" id="PS50920">
    <property type="entry name" value="SOLCAR"/>
    <property type="match status" value="3"/>
</dbReference>
<comment type="subcellular location">
    <subcellularLocation>
        <location evidence="1">Mitochondrion membrane</location>
        <topology evidence="1">Multi-pass membrane protein</topology>
    </subcellularLocation>
</comment>
<dbReference type="GO" id="GO:1990575">
    <property type="term" value="P:mitochondrial L-ornithine transmembrane transport"/>
    <property type="evidence" value="ECO:0007669"/>
    <property type="project" value="TreeGrafter"/>
</dbReference>
<evidence type="ECO:0000256" key="4">
    <source>
        <dbReference type="ARBA" id="ARBA00022692"/>
    </source>
</evidence>
<reference evidence="11 12" key="1">
    <citation type="journal article" date="2013" name="Plant Cell">
        <title>The transition from a phytopathogenic smut ancestor to an anamorphic biocontrol agent deciphered by comparative whole-genome analysis.</title>
        <authorList>
            <person name="Lefebvre F."/>
            <person name="Joly D.L."/>
            <person name="Labbe C."/>
            <person name="Teichmann B."/>
            <person name="Linning R."/>
            <person name="Belzile F."/>
            <person name="Bakkeren G."/>
            <person name="Belanger R.R."/>
        </authorList>
    </citation>
    <scope>NUCLEOTIDE SEQUENCE [LARGE SCALE GENOMIC DNA]</scope>
    <source>
        <strain evidence="11 12">PF-1</strain>
    </source>
</reference>
<dbReference type="KEGG" id="pfp:PFL1_03007"/>
<keyword evidence="7" id="KW-0496">Mitochondrion</keyword>
<evidence type="ECO:0000256" key="8">
    <source>
        <dbReference type="ARBA" id="ARBA00023136"/>
    </source>
</evidence>
<dbReference type="eggNOG" id="KOG0758">
    <property type="taxonomic scope" value="Eukaryota"/>
</dbReference>
<evidence type="ECO:0000256" key="10">
    <source>
        <dbReference type="RuleBase" id="RU000488"/>
    </source>
</evidence>
<proteinExistence type="inferred from homology"/>
<dbReference type="PANTHER" id="PTHR45624:SF12">
    <property type="entry name" value="MITOCHONDRIAL ORNITHINE TRANSPORTER 1"/>
    <property type="match status" value="1"/>
</dbReference>
<keyword evidence="3 10" id="KW-0813">Transport</keyword>
<dbReference type="RefSeq" id="XP_007878715.1">
    <property type="nucleotide sequence ID" value="XM_007880524.1"/>
</dbReference>
<protein>
    <recommendedName>
        <fullName evidence="13">Mitochondrial carrier protein</fullName>
    </recommendedName>
</protein>
<dbReference type="GeneID" id="19317119"/>
<dbReference type="OrthoDB" id="409586at2759"/>
<feature type="repeat" description="Solcar" evidence="9">
    <location>
        <begin position="7"/>
        <end position="89"/>
    </location>
</feature>
<evidence type="ECO:0000256" key="6">
    <source>
        <dbReference type="ARBA" id="ARBA00022989"/>
    </source>
</evidence>
<dbReference type="PANTHER" id="PTHR45624">
    <property type="entry name" value="MITOCHONDRIAL BASIC AMINO ACIDS TRANSPORTER-RELATED"/>
    <property type="match status" value="1"/>
</dbReference>
<dbReference type="PRINTS" id="PR00926">
    <property type="entry name" value="MITOCARRIER"/>
</dbReference>
<evidence type="ECO:0000256" key="7">
    <source>
        <dbReference type="ARBA" id="ARBA00023128"/>
    </source>
</evidence>
<evidence type="ECO:0000313" key="12">
    <source>
        <dbReference type="Proteomes" id="UP000053664"/>
    </source>
</evidence>
<dbReference type="GO" id="GO:0000064">
    <property type="term" value="F:L-ornithine transmembrane transporter activity"/>
    <property type="evidence" value="ECO:0007669"/>
    <property type="project" value="TreeGrafter"/>
</dbReference>
<name>A0A061H8N0_9BASI</name>
<dbReference type="InterPro" id="IPR050567">
    <property type="entry name" value="Mitochondrial_Carrier"/>
</dbReference>
<keyword evidence="8 9" id="KW-0472">Membrane</keyword>
<evidence type="ECO:0008006" key="13">
    <source>
        <dbReference type="Google" id="ProtNLM"/>
    </source>
</evidence>
<evidence type="ECO:0000256" key="3">
    <source>
        <dbReference type="ARBA" id="ARBA00022448"/>
    </source>
</evidence>
<dbReference type="InterPro" id="IPR018108">
    <property type="entry name" value="MCP_transmembrane"/>
</dbReference>
<comment type="similarity">
    <text evidence="2 10">Belongs to the mitochondrial carrier (TC 2.A.29) family.</text>
</comment>
<dbReference type="InterPro" id="IPR002067">
    <property type="entry name" value="MCP"/>
</dbReference>
<keyword evidence="5" id="KW-0677">Repeat</keyword>
<gene>
    <name evidence="11" type="ORF">PFL1_03007</name>
</gene>
<evidence type="ECO:0000313" key="11">
    <source>
        <dbReference type="EMBL" id="EPQ29252.1"/>
    </source>
</evidence>
<keyword evidence="4 9" id="KW-0812">Transmembrane</keyword>
<feature type="repeat" description="Solcar" evidence="9">
    <location>
        <begin position="103"/>
        <end position="190"/>
    </location>
</feature>
<keyword evidence="6" id="KW-1133">Transmembrane helix</keyword>
<dbReference type="SUPFAM" id="SSF103506">
    <property type="entry name" value="Mitochondrial carrier"/>
    <property type="match status" value="1"/>
</dbReference>